<evidence type="ECO:0008006" key="6">
    <source>
        <dbReference type="Google" id="ProtNLM"/>
    </source>
</evidence>
<dbReference type="Proteomes" id="UP000264294">
    <property type="component" value="Unassembled WGS sequence"/>
</dbReference>
<dbReference type="EMBL" id="QVOD01000050">
    <property type="protein sequence ID" value="RFT63241.1"/>
    <property type="molecule type" value="Genomic_DNA"/>
</dbReference>
<reference evidence="2 4" key="1">
    <citation type="submission" date="2014-04" db="EMBL/GenBank/DDBJ databases">
        <authorList>
            <person name="Bishop-Lilly K.A."/>
            <person name="Broomall S.M."/>
            <person name="Chain P.S."/>
            <person name="Chertkov O."/>
            <person name="Coyne S.R."/>
            <person name="Daligault H.E."/>
            <person name="Davenport K.W."/>
            <person name="Erkkila T."/>
            <person name="Frey K.G."/>
            <person name="Gibbons H.S."/>
            <person name="Gu W."/>
            <person name="Jaissle J."/>
            <person name="Johnson S.L."/>
            <person name="Koroleva G.I."/>
            <person name="Ladner J.T."/>
            <person name="Lo C.-C."/>
            <person name="Minogue T.D."/>
            <person name="Munk C."/>
            <person name="Palacios G.F."/>
            <person name="Redden C.L."/>
            <person name="Rosenzweig C.N."/>
            <person name="Scholz M.B."/>
            <person name="Teshima H."/>
            <person name="Xu Y."/>
        </authorList>
    </citation>
    <scope>NUCLEOTIDE SEQUENCE [LARGE SCALE GENOMIC DNA]</scope>
    <source>
        <strain evidence="2 4">BHP</strain>
    </source>
</reference>
<dbReference type="PATRIC" id="fig|1405.8.peg.5782"/>
<sequence>MNKGDAILRLLMEIKLELKEVKEQVEQIQTSLKNIEKQNQKREVPSTVTKKKQDWKYPSKMK</sequence>
<organism evidence="2 4">
    <name type="scientific">Bacillus clarus</name>
    <dbReference type="NCBI Taxonomy" id="2338372"/>
    <lineage>
        <taxon>Bacteria</taxon>
        <taxon>Bacillati</taxon>
        <taxon>Bacillota</taxon>
        <taxon>Bacilli</taxon>
        <taxon>Bacillales</taxon>
        <taxon>Bacillaceae</taxon>
        <taxon>Bacillus</taxon>
        <taxon>Bacillus cereus group</taxon>
    </lineage>
</organism>
<keyword evidence="5" id="KW-1185">Reference proteome</keyword>
<name>A0A090YA28_9BACI</name>
<gene>
    <name evidence="3" type="ORF">D0U04_25565</name>
    <name evidence="2" type="ORF">DJ93_5605</name>
</gene>
<evidence type="ECO:0000256" key="1">
    <source>
        <dbReference type="SAM" id="MobiDB-lite"/>
    </source>
</evidence>
<dbReference type="EMBL" id="JMQC01000009">
    <property type="protein sequence ID" value="KFM95598.1"/>
    <property type="molecule type" value="Genomic_DNA"/>
</dbReference>
<evidence type="ECO:0000313" key="5">
    <source>
        <dbReference type="Proteomes" id="UP000264294"/>
    </source>
</evidence>
<evidence type="ECO:0000313" key="3">
    <source>
        <dbReference type="EMBL" id="RFT63241.1"/>
    </source>
</evidence>
<comment type="caution">
    <text evidence="2">The sequence shown here is derived from an EMBL/GenBank/DDBJ whole genome shotgun (WGS) entry which is preliminary data.</text>
</comment>
<feature type="region of interest" description="Disordered" evidence="1">
    <location>
        <begin position="36"/>
        <end position="62"/>
    </location>
</feature>
<protein>
    <recommendedName>
        <fullName evidence="6">Preprotein translocase</fullName>
    </recommendedName>
</protein>
<reference evidence="3 5" key="2">
    <citation type="submission" date="2018-08" db="EMBL/GenBank/DDBJ databases">
        <title>Bacillus clarus sp. nov. strain PS00077A.</title>
        <authorList>
            <person name="Mendez Acevedo M."/>
            <person name="Carroll L."/>
            <person name="Mukherjee M."/>
            <person name="Wiedmann M."/>
            <person name="Kovac J."/>
        </authorList>
    </citation>
    <scope>NUCLEOTIDE SEQUENCE [LARGE SCALE GENOMIC DNA]</scope>
    <source>
        <strain evidence="3 5">PS00077A</strain>
    </source>
</reference>
<feature type="compositionally biased region" description="Basic and acidic residues" evidence="1">
    <location>
        <begin position="51"/>
        <end position="62"/>
    </location>
</feature>
<dbReference type="Proteomes" id="UP000029389">
    <property type="component" value="Unassembled WGS sequence"/>
</dbReference>
<evidence type="ECO:0000313" key="2">
    <source>
        <dbReference type="EMBL" id="KFM95598.1"/>
    </source>
</evidence>
<dbReference type="RefSeq" id="WP_042984693.1">
    <property type="nucleotide sequence ID" value="NZ_JMQC01000009.1"/>
</dbReference>
<accession>A0A090YA28</accession>
<proteinExistence type="predicted"/>
<dbReference type="AlphaFoldDB" id="A0A090YA28"/>
<evidence type="ECO:0000313" key="4">
    <source>
        <dbReference type="Proteomes" id="UP000029389"/>
    </source>
</evidence>